<evidence type="ECO:0000313" key="2">
    <source>
        <dbReference type="RefSeq" id="XP_012944452.2"/>
    </source>
</evidence>
<accession>A0ABM1ABD3</accession>
<sequence length="414" mass="44651">MSSKLPVESSIICLLSKSSMILTTAIVLSVSVHRDSIGDTVRVVAPYHSTKIHAILSNESIRFQLNSGQYMSRIIDEPFIHITSNRPIIVVKFSSNPGYPTMTYISPTALYSNAPKIFVPYEASLFSSPTVNVVVITKTKYLGCLKVENAINTEQHNMKITDYVILYYEVSASLAQPLLVICDDTTLKAHAQFAVYLYVNDILSTLQMSTAPGSGIINPACQITAQTPGDGVDNNCNGHADEDLCDSTNVNANADCGPVISDDRDSYGLEFTFLVPQVTKPSDTTEDDSVSLLVTKRSDSVVDFTVSTPLGSFSNNYVLAAGINSQTVGLPGYIYAEGSQTISDRTLRVVATGEVTVILVANLVTGSDPTAMSARLLPDDAQGHEYYAVSVCSRNECQIQVGFTLRGMPIGLIV</sequence>
<proteinExistence type="predicted"/>
<protein>
    <submittedName>
        <fullName evidence="2">Uncharacterized protein LOC101850913</fullName>
    </submittedName>
</protein>
<organism evidence="1 2">
    <name type="scientific">Aplysia californica</name>
    <name type="common">California sea hare</name>
    <dbReference type="NCBI Taxonomy" id="6500"/>
    <lineage>
        <taxon>Eukaryota</taxon>
        <taxon>Metazoa</taxon>
        <taxon>Spiralia</taxon>
        <taxon>Lophotrochozoa</taxon>
        <taxon>Mollusca</taxon>
        <taxon>Gastropoda</taxon>
        <taxon>Heterobranchia</taxon>
        <taxon>Euthyneura</taxon>
        <taxon>Tectipleura</taxon>
        <taxon>Aplysiida</taxon>
        <taxon>Aplysioidea</taxon>
        <taxon>Aplysiidae</taxon>
        <taxon>Aplysia</taxon>
    </lineage>
</organism>
<gene>
    <name evidence="2" type="primary">LOC101850913</name>
</gene>
<dbReference type="RefSeq" id="XP_012944452.2">
    <property type="nucleotide sequence ID" value="XM_013088998.2"/>
</dbReference>
<keyword evidence="1" id="KW-1185">Reference proteome</keyword>
<reference evidence="2" key="1">
    <citation type="submission" date="2025-08" db="UniProtKB">
        <authorList>
            <consortium name="RefSeq"/>
        </authorList>
    </citation>
    <scope>IDENTIFICATION</scope>
</reference>
<dbReference type="PANTHER" id="PTHR46534">
    <property type="entry name" value="IGGFC_BINDING DOMAIN-CONTAINING PROTEIN"/>
    <property type="match status" value="1"/>
</dbReference>
<name>A0ABM1ABD3_APLCA</name>
<dbReference type="PANTHER" id="PTHR46534:SF1">
    <property type="entry name" value="IGGFC-BINDING PROTEIN N-TERMINAL DOMAIN-CONTAINING PROTEIN"/>
    <property type="match status" value="1"/>
</dbReference>
<dbReference type="Proteomes" id="UP000694888">
    <property type="component" value="Unplaced"/>
</dbReference>
<dbReference type="GeneID" id="101850913"/>
<evidence type="ECO:0000313" key="1">
    <source>
        <dbReference type="Proteomes" id="UP000694888"/>
    </source>
</evidence>